<evidence type="ECO:0000256" key="4">
    <source>
        <dbReference type="ARBA" id="ARBA00022692"/>
    </source>
</evidence>
<name>H2Y9R1_CIOSA</name>
<organism evidence="10 11">
    <name type="scientific">Ciona savignyi</name>
    <name type="common">Pacific transparent sea squirt</name>
    <dbReference type="NCBI Taxonomy" id="51511"/>
    <lineage>
        <taxon>Eukaryota</taxon>
        <taxon>Metazoa</taxon>
        <taxon>Chordata</taxon>
        <taxon>Tunicata</taxon>
        <taxon>Ascidiacea</taxon>
        <taxon>Phlebobranchia</taxon>
        <taxon>Cionidae</taxon>
        <taxon>Ciona</taxon>
    </lineage>
</organism>
<dbReference type="Ensembl" id="ENSCSAVT00000002096.1">
    <property type="protein sequence ID" value="ENSCSAVP00000002059.1"/>
    <property type="gene ID" value="ENSCSAVG00000001208.1"/>
</dbReference>
<keyword evidence="4 9" id="KW-0812">Transmembrane</keyword>
<feature type="transmembrane region" description="Helical" evidence="9">
    <location>
        <begin position="61"/>
        <end position="94"/>
    </location>
</feature>
<dbReference type="Proteomes" id="UP000007875">
    <property type="component" value="Unassembled WGS sequence"/>
</dbReference>
<evidence type="ECO:0000313" key="11">
    <source>
        <dbReference type="Proteomes" id="UP000007875"/>
    </source>
</evidence>
<evidence type="ECO:0000256" key="7">
    <source>
        <dbReference type="ARBA" id="ARBA00023136"/>
    </source>
</evidence>
<evidence type="ECO:0000256" key="2">
    <source>
        <dbReference type="ARBA" id="ARBA00022448"/>
    </source>
</evidence>
<sequence length="191" mass="20572">MMFVNVGCMVFQTIYYLSSPLCFTPVLVGAQLGLKFSLVALSPIVIVVLQKVLKLHQLSIVLVGLVALSSFALVMSFATTHALVFIATTITLLSNPAKPFIQAKISSLASKYEQGAVFALLSSTEVVTFLAATLSFLTLYPATLSIYHGFAWLFGAGVVLIPFLLVLTIYIADKRLGSSHQHSEDTTPILS</sequence>
<dbReference type="PANTHER" id="PTHR23507:SF2">
    <property type="entry name" value="PROTON-COUPLED FOLATE TRANSPORTER"/>
    <property type="match status" value="1"/>
</dbReference>
<protein>
    <recommendedName>
        <fullName evidence="12">Major facilitator superfamily (MFS) profile domain-containing protein</fullName>
    </recommendedName>
</protein>
<dbReference type="SUPFAM" id="SSF103473">
    <property type="entry name" value="MFS general substrate transporter"/>
    <property type="match status" value="1"/>
</dbReference>
<evidence type="ECO:0000256" key="8">
    <source>
        <dbReference type="ARBA" id="ARBA00023180"/>
    </source>
</evidence>
<dbReference type="AlphaFoldDB" id="H2Y9R1"/>
<evidence type="ECO:0000256" key="6">
    <source>
        <dbReference type="ARBA" id="ARBA00022989"/>
    </source>
</evidence>
<proteinExistence type="predicted"/>
<evidence type="ECO:0000313" key="10">
    <source>
        <dbReference type="Ensembl" id="ENSCSAVP00000002059.1"/>
    </source>
</evidence>
<dbReference type="GO" id="GO:0016323">
    <property type="term" value="C:basolateral plasma membrane"/>
    <property type="evidence" value="ECO:0007669"/>
    <property type="project" value="UniProtKB-SubCell"/>
</dbReference>
<feature type="transmembrane region" description="Helical" evidence="9">
    <location>
        <begin position="21"/>
        <end position="49"/>
    </location>
</feature>
<keyword evidence="7 9" id="KW-0472">Membrane</keyword>
<evidence type="ECO:0008006" key="12">
    <source>
        <dbReference type="Google" id="ProtNLM"/>
    </source>
</evidence>
<keyword evidence="11" id="KW-1185">Reference proteome</keyword>
<feature type="transmembrane region" description="Helical" evidence="9">
    <location>
        <begin position="115"/>
        <end position="137"/>
    </location>
</feature>
<keyword evidence="8" id="KW-0325">Glycoprotein</keyword>
<keyword evidence="3" id="KW-1003">Cell membrane</keyword>
<dbReference type="PANTHER" id="PTHR23507">
    <property type="entry name" value="ZGC:174356"/>
    <property type="match status" value="1"/>
</dbReference>
<reference evidence="10" key="2">
    <citation type="submission" date="2025-08" db="UniProtKB">
        <authorList>
            <consortium name="Ensembl"/>
        </authorList>
    </citation>
    <scope>IDENTIFICATION</scope>
</reference>
<dbReference type="InterPro" id="IPR036259">
    <property type="entry name" value="MFS_trans_sf"/>
</dbReference>
<keyword evidence="5" id="KW-0769">Symport</keyword>
<feature type="transmembrane region" description="Helical" evidence="9">
    <location>
        <begin position="149"/>
        <end position="172"/>
    </location>
</feature>
<reference evidence="11" key="1">
    <citation type="submission" date="2003-08" db="EMBL/GenBank/DDBJ databases">
        <authorList>
            <person name="Birren B."/>
            <person name="Nusbaum C."/>
            <person name="Abebe A."/>
            <person name="Abouelleil A."/>
            <person name="Adekoya E."/>
            <person name="Ait-zahra M."/>
            <person name="Allen N."/>
            <person name="Allen T."/>
            <person name="An P."/>
            <person name="Anderson M."/>
            <person name="Anderson S."/>
            <person name="Arachchi H."/>
            <person name="Armbruster J."/>
            <person name="Bachantsang P."/>
            <person name="Baldwin J."/>
            <person name="Barry A."/>
            <person name="Bayul T."/>
            <person name="Blitshsteyn B."/>
            <person name="Bloom T."/>
            <person name="Blye J."/>
            <person name="Boguslavskiy L."/>
            <person name="Borowsky M."/>
            <person name="Boukhgalter B."/>
            <person name="Brunache A."/>
            <person name="Butler J."/>
            <person name="Calixte N."/>
            <person name="Calvo S."/>
            <person name="Camarata J."/>
            <person name="Campo K."/>
            <person name="Chang J."/>
            <person name="Cheshatsang Y."/>
            <person name="Citroen M."/>
            <person name="Collymore A."/>
            <person name="Considine T."/>
            <person name="Cook A."/>
            <person name="Cooke P."/>
            <person name="Corum B."/>
            <person name="Cuomo C."/>
            <person name="David R."/>
            <person name="Dawoe T."/>
            <person name="Degray S."/>
            <person name="Dodge S."/>
            <person name="Dooley K."/>
            <person name="Dorje P."/>
            <person name="Dorjee K."/>
            <person name="Dorris L."/>
            <person name="Duffey N."/>
            <person name="Dupes A."/>
            <person name="Elkins T."/>
            <person name="Engels R."/>
            <person name="Erickson J."/>
            <person name="Farina A."/>
            <person name="Faro S."/>
            <person name="Ferreira P."/>
            <person name="Fischer H."/>
            <person name="Fitzgerald M."/>
            <person name="Foley K."/>
            <person name="Gage D."/>
            <person name="Galagan J."/>
            <person name="Gearin G."/>
            <person name="Gnerre S."/>
            <person name="Gnirke A."/>
            <person name="Goyette A."/>
            <person name="Graham J."/>
            <person name="Grandbois E."/>
            <person name="Gyaltsen K."/>
            <person name="Hafez N."/>
            <person name="Hagopian D."/>
            <person name="Hagos B."/>
            <person name="Hall J."/>
            <person name="Hatcher B."/>
            <person name="Heller A."/>
            <person name="Higgins H."/>
            <person name="Honan T."/>
            <person name="Horn A."/>
            <person name="Houde N."/>
            <person name="Hughes L."/>
            <person name="Hulme W."/>
            <person name="Husby E."/>
            <person name="Iliev I."/>
            <person name="Jaffe D."/>
            <person name="Jones C."/>
            <person name="Kamal M."/>
            <person name="Kamat A."/>
            <person name="Kamvysselis M."/>
            <person name="Karlsson E."/>
            <person name="Kells C."/>
            <person name="Kieu A."/>
            <person name="Kisner P."/>
            <person name="Kodira C."/>
            <person name="Kulbokas E."/>
            <person name="Labutti K."/>
            <person name="Lama D."/>
            <person name="Landers T."/>
            <person name="Leger J."/>
            <person name="Levine S."/>
            <person name="Lewis D."/>
            <person name="Lewis T."/>
            <person name="Lindblad-toh K."/>
            <person name="Liu X."/>
            <person name="Lokyitsang T."/>
            <person name="Lokyitsang Y."/>
            <person name="Lucien O."/>
            <person name="Lui A."/>
            <person name="Ma L.J."/>
            <person name="Mabbitt R."/>
            <person name="Macdonald J."/>
            <person name="Maclean C."/>
            <person name="Major J."/>
            <person name="Manning J."/>
            <person name="Marabella R."/>
            <person name="Maru K."/>
            <person name="Matthews C."/>
            <person name="Mauceli E."/>
            <person name="Mccarthy M."/>
            <person name="Mcdonough S."/>
            <person name="Mcghee T."/>
            <person name="Meldrim J."/>
            <person name="Meneus L."/>
            <person name="Mesirov J."/>
            <person name="Mihalev A."/>
            <person name="Mihova T."/>
            <person name="Mikkelsen T."/>
            <person name="Mlenga V."/>
            <person name="Moru K."/>
            <person name="Mozes J."/>
            <person name="Mulrain L."/>
            <person name="Munson G."/>
            <person name="Naylor J."/>
            <person name="Newes C."/>
            <person name="Nguyen C."/>
            <person name="Nguyen N."/>
            <person name="Nguyen T."/>
            <person name="Nicol R."/>
            <person name="Nielsen C."/>
            <person name="Nizzari M."/>
            <person name="Norbu C."/>
            <person name="Norbu N."/>
            <person name="O'donnell P."/>
            <person name="Okoawo O."/>
            <person name="O'leary S."/>
            <person name="Omotosho B."/>
            <person name="O'neill K."/>
            <person name="Osman S."/>
            <person name="Parker S."/>
            <person name="Perrin D."/>
            <person name="Phunkhang P."/>
            <person name="Piqani B."/>
            <person name="Purcell S."/>
            <person name="Rachupka T."/>
            <person name="Ramasamy U."/>
            <person name="Rameau R."/>
            <person name="Ray V."/>
            <person name="Raymond C."/>
            <person name="Retta R."/>
            <person name="Richardson S."/>
            <person name="Rise C."/>
            <person name="Rodriguez J."/>
            <person name="Rogers J."/>
            <person name="Rogov P."/>
            <person name="Rutman M."/>
            <person name="Schupbach R."/>
            <person name="Seaman C."/>
            <person name="Settipalli S."/>
            <person name="Sharpe T."/>
            <person name="Sheridan J."/>
            <person name="Sherpa N."/>
            <person name="Shi J."/>
            <person name="Smirnov S."/>
            <person name="Smith C."/>
            <person name="Sougnez C."/>
            <person name="Spencer B."/>
            <person name="Stalker J."/>
            <person name="Stange-thomann N."/>
            <person name="Stavropoulos S."/>
            <person name="Stetson K."/>
            <person name="Stone C."/>
            <person name="Stone S."/>
            <person name="Stubbs M."/>
            <person name="Talamas J."/>
            <person name="Tchuinga P."/>
            <person name="Tenzing P."/>
            <person name="Tesfaye S."/>
            <person name="Theodore J."/>
            <person name="Thoulutsang Y."/>
            <person name="Topham K."/>
            <person name="Towey S."/>
            <person name="Tsamla T."/>
            <person name="Tsomo N."/>
            <person name="Vallee D."/>
            <person name="Vassiliev H."/>
            <person name="Venkataraman V."/>
            <person name="Vinson J."/>
            <person name="Vo A."/>
            <person name="Wade C."/>
            <person name="Wang S."/>
            <person name="Wangchuk T."/>
            <person name="Wangdi T."/>
            <person name="Whittaker C."/>
            <person name="Wilkinson J."/>
            <person name="Wu Y."/>
            <person name="Wyman D."/>
            <person name="Yadav S."/>
            <person name="Yang S."/>
            <person name="Yang X."/>
            <person name="Yeager S."/>
            <person name="Yee E."/>
            <person name="Young G."/>
            <person name="Zainoun J."/>
            <person name="Zembeck L."/>
            <person name="Zimmer A."/>
            <person name="Zody M."/>
            <person name="Lander E."/>
        </authorList>
    </citation>
    <scope>NUCLEOTIDE SEQUENCE [LARGE SCALE GENOMIC DNA]</scope>
</reference>
<dbReference type="eggNOG" id="KOG2816">
    <property type="taxonomic scope" value="Eukaryota"/>
</dbReference>
<dbReference type="InParanoid" id="H2Y9R1"/>
<evidence type="ECO:0000256" key="5">
    <source>
        <dbReference type="ARBA" id="ARBA00022847"/>
    </source>
</evidence>
<evidence type="ECO:0000256" key="1">
    <source>
        <dbReference type="ARBA" id="ARBA00004554"/>
    </source>
</evidence>
<keyword evidence="6 9" id="KW-1133">Transmembrane helix</keyword>
<evidence type="ECO:0000256" key="9">
    <source>
        <dbReference type="SAM" id="Phobius"/>
    </source>
</evidence>
<reference evidence="10" key="3">
    <citation type="submission" date="2025-09" db="UniProtKB">
        <authorList>
            <consortium name="Ensembl"/>
        </authorList>
    </citation>
    <scope>IDENTIFICATION</scope>
</reference>
<comment type="subcellular location">
    <subcellularLocation>
        <location evidence="1">Basolateral cell membrane</location>
        <topology evidence="1">Multi-pass membrane protein</topology>
    </subcellularLocation>
</comment>
<dbReference type="GO" id="GO:0015293">
    <property type="term" value="F:symporter activity"/>
    <property type="evidence" value="ECO:0007669"/>
    <property type="project" value="UniProtKB-KW"/>
</dbReference>
<accession>H2Y9R1</accession>
<keyword evidence="2" id="KW-0813">Transport</keyword>
<dbReference type="HOGENOM" id="CLU_1421000_0_0_1"/>
<evidence type="ECO:0000256" key="3">
    <source>
        <dbReference type="ARBA" id="ARBA00022475"/>
    </source>
</evidence>